<dbReference type="InterPro" id="IPR036396">
    <property type="entry name" value="Cyt_P450_sf"/>
</dbReference>
<keyword evidence="5" id="KW-0472">Membrane</keyword>
<reference evidence="6" key="1">
    <citation type="submission" date="2020-06" db="EMBL/GenBank/DDBJ databases">
        <authorList>
            <person name="Li T."/>
            <person name="Hu X."/>
            <person name="Zhang T."/>
            <person name="Song X."/>
            <person name="Zhang H."/>
            <person name="Dai N."/>
            <person name="Sheng W."/>
            <person name="Hou X."/>
            <person name="Wei L."/>
        </authorList>
    </citation>
    <scope>NUCLEOTIDE SEQUENCE</scope>
    <source>
        <strain evidence="6">3651</strain>
        <tissue evidence="6">Leaf</tissue>
    </source>
</reference>
<dbReference type="InterPro" id="IPR002401">
    <property type="entry name" value="Cyt_P450_E_grp-I"/>
</dbReference>
<keyword evidence="3 4" id="KW-0479">Metal-binding</keyword>
<name>A0AAE2CCK8_9LAMI</name>
<dbReference type="PANTHER" id="PTHR47952:SF3">
    <property type="entry name" value="CYTOCHROME P450 71B3-LIKE"/>
    <property type="match status" value="1"/>
</dbReference>
<dbReference type="PANTHER" id="PTHR47952">
    <property type="entry name" value="TRYPTAMINE 5-HYDROXYLASE"/>
    <property type="match status" value="1"/>
</dbReference>
<dbReference type="AlphaFoldDB" id="A0AAE2CCK8"/>
<feature type="transmembrane region" description="Helical" evidence="5">
    <location>
        <begin position="65"/>
        <end position="87"/>
    </location>
</feature>
<comment type="subcellular location">
    <subcellularLocation>
        <location evidence="1">Membrane</location>
        <topology evidence="1">Single-pass membrane protein</topology>
    </subcellularLocation>
</comment>
<dbReference type="InterPro" id="IPR001128">
    <property type="entry name" value="Cyt_P450"/>
</dbReference>
<comment type="caution">
    <text evidence="6">The sequence shown here is derived from an EMBL/GenBank/DDBJ whole genome shotgun (WGS) entry which is preliminary data.</text>
</comment>
<keyword evidence="5" id="KW-1133">Transmembrane helix</keyword>
<evidence type="ECO:0000256" key="1">
    <source>
        <dbReference type="ARBA" id="ARBA00004167"/>
    </source>
</evidence>
<keyword evidence="2 4" id="KW-0560">Oxidoreductase</keyword>
<dbReference type="Gene3D" id="1.10.630.10">
    <property type="entry name" value="Cytochrome P450"/>
    <property type="match status" value="1"/>
</dbReference>
<dbReference type="GO" id="GO:0005506">
    <property type="term" value="F:iron ion binding"/>
    <property type="evidence" value="ECO:0007669"/>
    <property type="project" value="InterPro"/>
</dbReference>
<dbReference type="GO" id="GO:0016705">
    <property type="term" value="F:oxidoreductase activity, acting on paired donors, with incorporation or reduction of molecular oxygen"/>
    <property type="evidence" value="ECO:0007669"/>
    <property type="project" value="InterPro"/>
</dbReference>
<keyword evidence="4" id="KW-0503">Monooxygenase</keyword>
<evidence type="ECO:0000256" key="4">
    <source>
        <dbReference type="RuleBase" id="RU000461"/>
    </source>
</evidence>
<reference evidence="6" key="2">
    <citation type="journal article" date="2024" name="Plant">
        <title>Genomic evolution and insights into agronomic trait innovations of Sesamum species.</title>
        <authorList>
            <person name="Miao H."/>
            <person name="Wang L."/>
            <person name="Qu L."/>
            <person name="Liu H."/>
            <person name="Sun Y."/>
            <person name="Le M."/>
            <person name="Wang Q."/>
            <person name="Wei S."/>
            <person name="Zheng Y."/>
            <person name="Lin W."/>
            <person name="Duan Y."/>
            <person name="Cao H."/>
            <person name="Xiong S."/>
            <person name="Wang X."/>
            <person name="Wei L."/>
            <person name="Li C."/>
            <person name="Ma Q."/>
            <person name="Ju M."/>
            <person name="Zhao R."/>
            <person name="Li G."/>
            <person name="Mu C."/>
            <person name="Tian Q."/>
            <person name="Mei H."/>
            <person name="Zhang T."/>
            <person name="Gao T."/>
            <person name="Zhang H."/>
        </authorList>
    </citation>
    <scope>NUCLEOTIDE SEQUENCE</scope>
    <source>
        <strain evidence="6">3651</strain>
    </source>
</reference>
<proteinExistence type="inferred from homology"/>
<gene>
    <name evidence="6" type="ORF">Salat_2535000</name>
</gene>
<dbReference type="InterPro" id="IPR017972">
    <property type="entry name" value="Cyt_P450_CS"/>
</dbReference>
<keyword evidence="3 4" id="KW-0349">Heme</keyword>
<protein>
    <submittedName>
        <fullName evidence="6">Cytochrome</fullName>
    </submittedName>
</protein>
<dbReference type="PRINTS" id="PR00463">
    <property type="entry name" value="EP450I"/>
</dbReference>
<comment type="cofactor">
    <cofactor evidence="3">
        <name>heme</name>
        <dbReference type="ChEBI" id="CHEBI:30413"/>
    </cofactor>
</comment>
<dbReference type="SUPFAM" id="SSF48264">
    <property type="entry name" value="Cytochrome P450"/>
    <property type="match status" value="1"/>
</dbReference>
<dbReference type="Proteomes" id="UP001293254">
    <property type="component" value="Unassembled WGS sequence"/>
</dbReference>
<comment type="similarity">
    <text evidence="4">Belongs to the cytochrome P450 family.</text>
</comment>
<evidence type="ECO:0000256" key="5">
    <source>
        <dbReference type="SAM" id="Phobius"/>
    </source>
</evidence>
<dbReference type="GO" id="GO:0004497">
    <property type="term" value="F:monooxygenase activity"/>
    <property type="evidence" value="ECO:0007669"/>
    <property type="project" value="UniProtKB-KW"/>
</dbReference>
<keyword evidence="3 4" id="KW-0408">Iron</keyword>
<evidence type="ECO:0000256" key="3">
    <source>
        <dbReference type="PIRSR" id="PIRSR602401-1"/>
    </source>
</evidence>
<feature type="binding site" description="axial binding residue" evidence="3">
    <location>
        <position position="66"/>
    </location>
    <ligand>
        <name>heme</name>
        <dbReference type="ChEBI" id="CHEBI:30413"/>
    </ligand>
    <ligandPart>
        <name>Fe</name>
        <dbReference type="ChEBI" id="CHEBI:18248"/>
    </ligandPart>
</feature>
<dbReference type="GO" id="GO:0020037">
    <property type="term" value="F:heme binding"/>
    <property type="evidence" value="ECO:0007669"/>
    <property type="project" value="InterPro"/>
</dbReference>
<keyword evidence="7" id="KW-1185">Reference proteome</keyword>
<dbReference type="PROSITE" id="PS00086">
    <property type="entry name" value="CYTOCHROME_P450"/>
    <property type="match status" value="1"/>
</dbReference>
<accession>A0AAE2CCK8</accession>
<keyword evidence="5" id="KW-0812">Transmembrane</keyword>
<evidence type="ECO:0000313" key="6">
    <source>
        <dbReference type="EMBL" id="KAK4417095.1"/>
    </source>
</evidence>
<sequence>MEKCILEGYEIQPKSMVYVKAWAIARDPEYWEDLHTFFPDRFLNNGVDIKGHHFGVLQFGFGRRICLGMFIGLANVELTVANVLYFFDWELHSGMQEHDIDTDSLPGIAMLKKNALRLVPKKYV</sequence>
<evidence type="ECO:0000256" key="2">
    <source>
        <dbReference type="ARBA" id="ARBA00023002"/>
    </source>
</evidence>
<dbReference type="Pfam" id="PF00067">
    <property type="entry name" value="p450"/>
    <property type="match status" value="1"/>
</dbReference>
<evidence type="ECO:0000313" key="7">
    <source>
        <dbReference type="Proteomes" id="UP001293254"/>
    </source>
</evidence>
<dbReference type="GO" id="GO:0016020">
    <property type="term" value="C:membrane"/>
    <property type="evidence" value="ECO:0007669"/>
    <property type="project" value="UniProtKB-SubCell"/>
</dbReference>
<organism evidence="6 7">
    <name type="scientific">Sesamum alatum</name>
    <dbReference type="NCBI Taxonomy" id="300844"/>
    <lineage>
        <taxon>Eukaryota</taxon>
        <taxon>Viridiplantae</taxon>
        <taxon>Streptophyta</taxon>
        <taxon>Embryophyta</taxon>
        <taxon>Tracheophyta</taxon>
        <taxon>Spermatophyta</taxon>
        <taxon>Magnoliopsida</taxon>
        <taxon>eudicotyledons</taxon>
        <taxon>Gunneridae</taxon>
        <taxon>Pentapetalae</taxon>
        <taxon>asterids</taxon>
        <taxon>lamiids</taxon>
        <taxon>Lamiales</taxon>
        <taxon>Pedaliaceae</taxon>
        <taxon>Sesamum</taxon>
    </lineage>
</organism>
<dbReference type="EMBL" id="JACGWO010000010">
    <property type="protein sequence ID" value="KAK4417095.1"/>
    <property type="molecule type" value="Genomic_DNA"/>
</dbReference>